<evidence type="ECO:0000256" key="6">
    <source>
        <dbReference type="ARBA" id="ARBA00023235"/>
    </source>
</evidence>
<dbReference type="NCBIfam" id="TIGR01132">
    <property type="entry name" value="pgm"/>
    <property type="match status" value="1"/>
</dbReference>
<dbReference type="Gene3D" id="3.30.310.50">
    <property type="entry name" value="Alpha-D-phosphohexomutase, C-terminal domain"/>
    <property type="match status" value="1"/>
</dbReference>
<comment type="cofactor">
    <cofactor evidence="1">
        <name>Mg(2+)</name>
        <dbReference type="ChEBI" id="CHEBI:18420"/>
    </cofactor>
</comment>
<evidence type="ECO:0000259" key="11">
    <source>
        <dbReference type="Pfam" id="PF02880"/>
    </source>
</evidence>
<accession>A0ABU1ZZ36</accession>
<dbReference type="InterPro" id="IPR005844">
    <property type="entry name" value="A-D-PHexomutase_a/b/a-I"/>
</dbReference>
<dbReference type="EC" id="5.4.2.2" evidence="12"/>
<evidence type="ECO:0000313" key="12">
    <source>
        <dbReference type="EMBL" id="MDR7330194.1"/>
    </source>
</evidence>
<organism evidence="12 13">
    <name type="scientific">Corynebacterium guangdongense</name>
    <dbReference type="NCBI Taxonomy" id="1783348"/>
    <lineage>
        <taxon>Bacteria</taxon>
        <taxon>Bacillati</taxon>
        <taxon>Actinomycetota</taxon>
        <taxon>Actinomycetes</taxon>
        <taxon>Mycobacteriales</taxon>
        <taxon>Corynebacteriaceae</taxon>
        <taxon>Corynebacterium</taxon>
    </lineage>
</organism>
<dbReference type="Pfam" id="PF00408">
    <property type="entry name" value="PGM_PMM_IV"/>
    <property type="match status" value="1"/>
</dbReference>
<evidence type="ECO:0000259" key="10">
    <source>
        <dbReference type="Pfam" id="PF02879"/>
    </source>
</evidence>
<feature type="domain" description="Alpha-D-phosphohexomutase alpha/beta/alpha" evidence="11">
    <location>
        <begin position="327"/>
        <end position="444"/>
    </location>
</feature>
<keyword evidence="4 7" id="KW-0479">Metal-binding</keyword>
<proteinExistence type="inferred from homology"/>
<keyword evidence="3" id="KW-0597">Phosphoprotein</keyword>
<dbReference type="InterPro" id="IPR005843">
    <property type="entry name" value="A-D-PHexomutase_C"/>
</dbReference>
<keyword evidence="5 7" id="KW-0460">Magnesium</keyword>
<dbReference type="Proteomes" id="UP001180840">
    <property type="component" value="Unassembled WGS sequence"/>
</dbReference>
<dbReference type="PROSITE" id="PS00710">
    <property type="entry name" value="PGM_PMM"/>
    <property type="match status" value="1"/>
</dbReference>
<dbReference type="EMBL" id="JAVDXZ010000001">
    <property type="protein sequence ID" value="MDR7330194.1"/>
    <property type="molecule type" value="Genomic_DNA"/>
</dbReference>
<feature type="domain" description="Alpha-D-phosphohexomutase C-terminal" evidence="8">
    <location>
        <begin position="490"/>
        <end position="541"/>
    </location>
</feature>
<dbReference type="SUPFAM" id="SSF53738">
    <property type="entry name" value="Phosphoglucomutase, first 3 domains"/>
    <property type="match status" value="3"/>
</dbReference>
<dbReference type="SUPFAM" id="SSF55957">
    <property type="entry name" value="Phosphoglucomutase, C-terminal domain"/>
    <property type="match status" value="1"/>
</dbReference>
<dbReference type="Pfam" id="PF02878">
    <property type="entry name" value="PGM_PMM_I"/>
    <property type="match status" value="1"/>
</dbReference>
<feature type="domain" description="Alpha-D-phosphohexomutase alpha/beta/alpha" evidence="10">
    <location>
        <begin position="216"/>
        <end position="321"/>
    </location>
</feature>
<evidence type="ECO:0000256" key="1">
    <source>
        <dbReference type="ARBA" id="ARBA00001946"/>
    </source>
</evidence>
<dbReference type="PANTHER" id="PTHR45745">
    <property type="entry name" value="PHOSPHOMANNOMUTASE 45A"/>
    <property type="match status" value="1"/>
</dbReference>
<dbReference type="InterPro" id="IPR016066">
    <property type="entry name" value="A-D-PHexomutase_CS"/>
</dbReference>
<sequence>MAHERAGQLAQPEDLIDIAELVSAYYTRDVDPSDVAQQVAFGTSGHRGSSLDNAFNEQHILATTQAIVDYRRENAIGGPVYVGRDTHALSEPAMISALEVLLANDVEVLVDDRGRYTPTPAVSVAILRHNAQLAGGVTGADPKRADGIVITPSHNPPRDGGFKYNPPNGGPADTDATGWIADRANDYLRAGLEGVKRTCVSGVLDARARKFDYVSMYVEDLPNVINLAAIRDAGVRIGADPMGGASVDYWGAIADTHGLDLTVVNPLVDGTFRFMTLDTDGQIRMDCSSPSAMAGLIGNRDRFDISTGNDADADRHGIVTPDHGLMNPNHYLAVAIEYLFSNRENWAKDTAVGKTLVSSSMIDRVVDSIGRRLVEVPVGFKWFVPGLIDGTIGFGGEESAGASFLRTDGSVWSTDKDGLILDLLAAEILAVTGRTPSQRYAELAGQFGAPAYARTDAPANREQKAVLKALSPEQVAADTLAGERITAKMTEAPGNGAAIGGLKVTTENAWFAARPSGTEDKYKIYAESFKGQEHLRQVQEEAQQVVSEVLGG</sequence>
<dbReference type="InterPro" id="IPR005846">
    <property type="entry name" value="A-D-PHexomutase_a/b/a-III"/>
</dbReference>
<evidence type="ECO:0000256" key="5">
    <source>
        <dbReference type="ARBA" id="ARBA00022842"/>
    </source>
</evidence>
<dbReference type="InterPro" id="IPR005852">
    <property type="entry name" value="PGM_a-D-Glc-sp"/>
</dbReference>
<evidence type="ECO:0000256" key="2">
    <source>
        <dbReference type="ARBA" id="ARBA00010231"/>
    </source>
</evidence>
<protein>
    <submittedName>
        <fullName evidence="12">Phosphoglucomutase</fullName>
        <ecNumber evidence="12">5.4.2.2</ecNumber>
    </submittedName>
</protein>
<dbReference type="InterPro" id="IPR036900">
    <property type="entry name" value="A-D-PHexomutase_C_sf"/>
</dbReference>
<dbReference type="PANTHER" id="PTHR45745:SF1">
    <property type="entry name" value="PHOSPHOGLUCOMUTASE 2B-RELATED"/>
    <property type="match status" value="1"/>
</dbReference>
<name>A0ABU1ZZ36_9CORY</name>
<evidence type="ECO:0000259" key="9">
    <source>
        <dbReference type="Pfam" id="PF02878"/>
    </source>
</evidence>
<evidence type="ECO:0000256" key="4">
    <source>
        <dbReference type="ARBA" id="ARBA00022723"/>
    </source>
</evidence>
<feature type="domain" description="Alpha-D-phosphohexomutase alpha/beta/alpha" evidence="9">
    <location>
        <begin position="40"/>
        <end position="186"/>
    </location>
</feature>
<dbReference type="CDD" id="cd05801">
    <property type="entry name" value="PGM_like3"/>
    <property type="match status" value="1"/>
</dbReference>
<dbReference type="Gene3D" id="3.40.120.10">
    <property type="entry name" value="Alpha-D-Glucose-1,6-Bisphosphate, subunit A, domain 3"/>
    <property type="match status" value="3"/>
</dbReference>
<evidence type="ECO:0000256" key="7">
    <source>
        <dbReference type="RuleBase" id="RU004326"/>
    </source>
</evidence>
<dbReference type="RefSeq" id="WP_290195666.1">
    <property type="nucleotide sequence ID" value="NZ_CP047654.1"/>
</dbReference>
<keyword evidence="13" id="KW-1185">Reference proteome</keyword>
<evidence type="ECO:0000256" key="3">
    <source>
        <dbReference type="ARBA" id="ARBA00022553"/>
    </source>
</evidence>
<comment type="caution">
    <text evidence="12">The sequence shown here is derived from an EMBL/GenBank/DDBJ whole genome shotgun (WGS) entry which is preliminary data.</text>
</comment>
<gene>
    <name evidence="12" type="ORF">J2S39_001870</name>
</gene>
<dbReference type="InterPro" id="IPR016055">
    <property type="entry name" value="A-D-PHexomutase_a/b/a-I/II/III"/>
</dbReference>
<evidence type="ECO:0000259" key="8">
    <source>
        <dbReference type="Pfam" id="PF00408"/>
    </source>
</evidence>
<comment type="similarity">
    <text evidence="2 7">Belongs to the phosphohexose mutase family.</text>
</comment>
<dbReference type="GO" id="GO:0004614">
    <property type="term" value="F:phosphoglucomutase activity"/>
    <property type="evidence" value="ECO:0007669"/>
    <property type="project" value="UniProtKB-EC"/>
</dbReference>
<keyword evidence="6 12" id="KW-0413">Isomerase</keyword>
<dbReference type="Pfam" id="PF02880">
    <property type="entry name" value="PGM_PMM_III"/>
    <property type="match status" value="1"/>
</dbReference>
<dbReference type="Pfam" id="PF02879">
    <property type="entry name" value="PGM_PMM_II"/>
    <property type="match status" value="1"/>
</dbReference>
<dbReference type="InterPro" id="IPR005845">
    <property type="entry name" value="A-D-PHexomutase_a/b/a-II"/>
</dbReference>
<evidence type="ECO:0000313" key="13">
    <source>
        <dbReference type="Proteomes" id="UP001180840"/>
    </source>
</evidence>
<reference evidence="12" key="1">
    <citation type="submission" date="2023-07" db="EMBL/GenBank/DDBJ databases">
        <title>Sequencing the genomes of 1000 actinobacteria strains.</title>
        <authorList>
            <person name="Klenk H.-P."/>
        </authorList>
    </citation>
    <scope>NUCLEOTIDE SEQUENCE</scope>
    <source>
        <strain evidence="12">DSM 107476</strain>
    </source>
</reference>